<reference evidence="2 3" key="1">
    <citation type="journal article" date="2021" name="Int. J. Food Microbiol.">
        <title>Safety demonstration of a microbial species for use in the food chain: Weissella confusa.</title>
        <authorList>
            <person name="Bourdichon F."/>
            <person name="Patrone V."/>
            <person name="Fontana A."/>
            <person name="Milani G."/>
            <person name="Morelli L."/>
        </authorList>
    </citation>
    <scope>NUCLEOTIDE SEQUENCE [LARGE SCALE GENOMIC DNA]</scope>
    <source>
        <strain evidence="2 3">CCUG 43002</strain>
    </source>
</reference>
<keyword evidence="3" id="KW-1185">Reference proteome</keyword>
<evidence type="ECO:0000313" key="2">
    <source>
        <dbReference type="EMBL" id="MBJ7637928.1"/>
    </source>
</evidence>
<evidence type="ECO:0000313" key="3">
    <source>
        <dbReference type="Proteomes" id="UP000728106"/>
    </source>
</evidence>
<accession>A0AA41CP60</accession>
<protein>
    <submittedName>
        <fullName evidence="2">Uncharacterized protein</fullName>
    </submittedName>
</protein>
<evidence type="ECO:0000256" key="1">
    <source>
        <dbReference type="SAM" id="Phobius"/>
    </source>
</evidence>
<dbReference type="EMBL" id="JAAOCP010000001">
    <property type="protein sequence ID" value="MBJ7637928.1"/>
    <property type="molecule type" value="Genomic_DNA"/>
</dbReference>
<feature type="transmembrane region" description="Helical" evidence="1">
    <location>
        <begin position="79"/>
        <end position="100"/>
    </location>
</feature>
<keyword evidence="1" id="KW-0472">Membrane</keyword>
<keyword evidence="1" id="KW-0812">Transmembrane</keyword>
<comment type="caution">
    <text evidence="2">The sequence shown here is derived from an EMBL/GenBank/DDBJ whole genome shotgun (WGS) entry which is preliminary data.</text>
</comment>
<keyword evidence="1" id="KW-1133">Transmembrane helix</keyword>
<gene>
    <name evidence="2" type="ORF">HAU20_00635</name>
</gene>
<name>A0AA41CP60_WEICO</name>
<dbReference type="RefSeq" id="WP_199467920.1">
    <property type="nucleotide sequence ID" value="NZ_JAAOCP010000001.1"/>
</dbReference>
<sequence length="104" mass="11585">MKNEEQANAGLARLSLAGTSVQGSNVEADNRVQSDRLLLNTIESERAERMEATRDTINALTTLGTNDFVFWKELRKHEIVLSVVIGVETGLLIAMMLIIWQTLN</sequence>
<proteinExistence type="predicted"/>
<dbReference type="Proteomes" id="UP000728106">
    <property type="component" value="Unassembled WGS sequence"/>
</dbReference>
<dbReference type="AlphaFoldDB" id="A0AA41CP60"/>
<organism evidence="2 3">
    <name type="scientific">Weissella confusa</name>
    <name type="common">Lactobacillus confusus</name>
    <dbReference type="NCBI Taxonomy" id="1583"/>
    <lineage>
        <taxon>Bacteria</taxon>
        <taxon>Bacillati</taxon>
        <taxon>Bacillota</taxon>
        <taxon>Bacilli</taxon>
        <taxon>Lactobacillales</taxon>
        <taxon>Lactobacillaceae</taxon>
        <taxon>Weissella</taxon>
    </lineage>
</organism>